<feature type="compositionally biased region" description="Polar residues" evidence="1">
    <location>
        <begin position="267"/>
        <end position="278"/>
    </location>
</feature>
<feature type="compositionally biased region" description="Polar residues" evidence="1">
    <location>
        <begin position="1"/>
        <end position="10"/>
    </location>
</feature>
<gene>
    <name evidence="2" type="primary">CSON003728</name>
</gene>
<evidence type="ECO:0000256" key="1">
    <source>
        <dbReference type="SAM" id="MobiDB-lite"/>
    </source>
</evidence>
<evidence type="ECO:0000313" key="2">
    <source>
        <dbReference type="EMBL" id="SSX11918.1"/>
    </source>
</evidence>
<feature type="compositionally biased region" description="Low complexity" evidence="1">
    <location>
        <begin position="11"/>
        <end position="81"/>
    </location>
</feature>
<dbReference type="EMBL" id="UFQT01001708">
    <property type="protein sequence ID" value="SSX31480.1"/>
    <property type="molecule type" value="Genomic_DNA"/>
</dbReference>
<organism evidence="2">
    <name type="scientific">Culicoides sonorensis</name>
    <name type="common">Biting midge</name>
    <dbReference type="NCBI Taxonomy" id="179676"/>
    <lineage>
        <taxon>Eukaryota</taxon>
        <taxon>Metazoa</taxon>
        <taxon>Ecdysozoa</taxon>
        <taxon>Arthropoda</taxon>
        <taxon>Hexapoda</taxon>
        <taxon>Insecta</taxon>
        <taxon>Pterygota</taxon>
        <taxon>Neoptera</taxon>
        <taxon>Endopterygota</taxon>
        <taxon>Diptera</taxon>
        <taxon>Nematocera</taxon>
        <taxon>Chironomoidea</taxon>
        <taxon>Ceratopogonidae</taxon>
        <taxon>Ceratopogoninae</taxon>
        <taxon>Culicoides</taxon>
        <taxon>Monoculicoides</taxon>
    </lineage>
</organism>
<feature type="region of interest" description="Disordered" evidence="1">
    <location>
        <begin position="114"/>
        <end position="137"/>
    </location>
</feature>
<name>A0A336L239_CULSO</name>
<dbReference type="EMBL" id="UFQS01001708">
    <property type="protein sequence ID" value="SSX11918.1"/>
    <property type="molecule type" value="Genomic_DNA"/>
</dbReference>
<dbReference type="AlphaFoldDB" id="A0A336L239"/>
<feature type="compositionally biased region" description="Polar residues" evidence="1">
    <location>
        <begin position="223"/>
        <end position="240"/>
    </location>
</feature>
<protein>
    <submittedName>
        <fullName evidence="2">CSON003728 protein</fullName>
    </submittedName>
</protein>
<feature type="compositionally biased region" description="Low complexity" evidence="1">
    <location>
        <begin position="186"/>
        <end position="196"/>
    </location>
</feature>
<dbReference type="VEuPathDB" id="VectorBase:CSON003728"/>
<feature type="compositionally biased region" description="Low complexity" evidence="1">
    <location>
        <begin position="279"/>
        <end position="294"/>
    </location>
</feature>
<reference evidence="2" key="1">
    <citation type="submission" date="2018-04" db="EMBL/GenBank/DDBJ databases">
        <authorList>
            <person name="Go L.Y."/>
            <person name="Mitchell J.A."/>
        </authorList>
    </citation>
    <scope>NUCLEOTIDE SEQUENCE</scope>
    <source>
        <tissue evidence="2">Whole organism</tissue>
    </source>
</reference>
<feature type="region of interest" description="Disordered" evidence="1">
    <location>
        <begin position="1"/>
        <end position="81"/>
    </location>
</feature>
<feature type="region of interest" description="Disordered" evidence="1">
    <location>
        <begin position="179"/>
        <end position="410"/>
    </location>
</feature>
<accession>A0A336L239</accession>
<reference evidence="3" key="2">
    <citation type="submission" date="2018-07" db="EMBL/GenBank/DDBJ databases">
        <authorList>
            <person name="Quirk P.G."/>
            <person name="Krulwich T.A."/>
        </authorList>
    </citation>
    <scope>NUCLEOTIDE SEQUENCE</scope>
</reference>
<sequence length="466" mass="49434">MPTSTTTILTQQQQNNLSNGSGMSGVSMNGANNSSTNSGSAGEDLQQQQQQQQTHHSMSSSGAPSSVVSLMQQSSTSGGVSSIIGSSDLSLAINTSTVSTSQILDDDLGLNGTLTTSPTNHNNSLSNNNNNSHTTNNNLLIESSDLDELNLKAGDLNCLNPGGLLNGVSISSASSMLMSNHPNNQSGGSASGLSSGFNVDHSPWSTAGDEPSHMPMNGLHGFQNYTPNSLFNGSTMAQALQQQQQQQQRRAITASHTNPGFGPHGLSPNNMGRTTPHLQNPNQQNQCPPQISQQFKNPYPAWSQAPSNSGPSGGPQSQQQHQQQQQQQMNQMWNSRGRSAPNMNPMPGMPHSNRKPHPGQHNLSPFGAQGSSSPMGQAGAISPSKYRRNASFPGKNMQQQQGQGQYHGSAGVGNIPDCTGLGDVGVDPFMAAYQSKIMLTNKKQQQLVNNIEKIFCRQTYNSLTTI</sequence>
<evidence type="ECO:0000313" key="3">
    <source>
        <dbReference type="EMBL" id="SSX31480.1"/>
    </source>
</evidence>
<feature type="compositionally biased region" description="Low complexity" evidence="1">
    <location>
        <begin position="303"/>
        <end position="335"/>
    </location>
</feature>
<proteinExistence type="predicted"/>